<evidence type="ECO:0000313" key="1">
    <source>
        <dbReference type="EMBL" id="MBJ6364189.1"/>
    </source>
</evidence>
<proteinExistence type="predicted"/>
<dbReference type="EMBL" id="JAELUP010000117">
    <property type="protein sequence ID" value="MBJ6364189.1"/>
    <property type="molecule type" value="Genomic_DNA"/>
</dbReference>
<dbReference type="AlphaFoldDB" id="A0A934J996"/>
<protein>
    <submittedName>
        <fullName evidence="1">Uncharacterized protein</fullName>
    </submittedName>
</protein>
<comment type="caution">
    <text evidence="1">The sequence shown here is derived from an EMBL/GenBank/DDBJ whole genome shotgun (WGS) entry which is preliminary data.</text>
</comment>
<reference evidence="1" key="1">
    <citation type="submission" date="2020-12" db="EMBL/GenBank/DDBJ databases">
        <authorList>
            <person name="Huq M.A."/>
        </authorList>
    </citation>
    <scope>NUCLEOTIDE SEQUENCE</scope>
    <source>
        <strain evidence="1">MAHUQ-46</strain>
    </source>
</reference>
<accession>A0A934J996</accession>
<dbReference type="RefSeq" id="WP_199021787.1">
    <property type="nucleotide sequence ID" value="NZ_JAELUP010000117.1"/>
</dbReference>
<dbReference type="Proteomes" id="UP000640274">
    <property type="component" value="Unassembled WGS sequence"/>
</dbReference>
<evidence type="ECO:0000313" key="2">
    <source>
        <dbReference type="Proteomes" id="UP000640274"/>
    </source>
</evidence>
<gene>
    <name evidence="1" type="ORF">JFN88_23515</name>
</gene>
<keyword evidence="2" id="KW-1185">Reference proteome</keyword>
<organism evidence="1 2">
    <name type="scientific">Paenibacillus roseus</name>
    <dbReference type="NCBI Taxonomy" id="2798579"/>
    <lineage>
        <taxon>Bacteria</taxon>
        <taxon>Bacillati</taxon>
        <taxon>Bacillota</taxon>
        <taxon>Bacilli</taxon>
        <taxon>Bacillales</taxon>
        <taxon>Paenibacillaceae</taxon>
        <taxon>Paenibacillus</taxon>
    </lineage>
</organism>
<sequence length="69" mass="7643">MAKITETVTRSFTLELSEIEVRTLAAALIVTSGMDRDKSSSFEGEKLNFREVSELLAMLHDVIGTQPLD</sequence>
<name>A0A934J996_9BACL</name>